<feature type="compositionally biased region" description="Low complexity" evidence="1">
    <location>
        <begin position="308"/>
        <end position="320"/>
    </location>
</feature>
<evidence type="ECO:0000256" key="1">
    <source>
        <dbReference type="SAM" id="MobiDB-lite"/>
    </source>
</evidence>
<evidence type="ECO:0000313" key="3">
    <source>
        <dbReference type="Proteomes" id="UP000053989"/>
    </source>
</evidence>
<dbReference type="HOGENOM" id="CLU_012801_1_0_1"/>
<organism evidence="2 3">
    <name type="scientific">Scleroderma citrinum Foug A</name>
    <dbReference type="NCBI Taxonomy" id="1036808"/>
    <lineage>
        <taxon>Eukaryota</taxon>
        <taxon>Fungi</taxon>
        <taxon>Dikarya</taxon>
        <taxon>Basidiomycota</taxon>
        <taxon>Agaricomycotina</taxon>
        <taxon>Agaricomycetes</taxon>
        <taxon>Agaricomycetidae</taxon>
        <taxon>Boletales</taxon>
        <taxon>Sclerodermatineae</taxon>
        <taxon>Sclerodermataceae</taxon>
        <taxon>Scleroderma</taxon>
    </lineage>
</organism>
<protein>
    <submittedName>
        <fullName evidence="2">Uncharacterized protein</fullName>
    </submittedName>
</protein>
<feature type="compositionally biased region" description="Polar residues" evidence="1">
    <location>
        <begin position="178"/>
        <end position="188"/>
    </location>
</feature>
<gene>
    <name evidence="2" type="ORF">SCLCIDRAFT_377801</name>
</gene>
<dbReference type="Proteomes" id="UP000053989">
    <property type="component" value="Unassembled WGS sequence"/>
</dbReference>
<dbReference type="InParanoid" id="A0A0C2YY00"/>
<name>A0A0C2YY00_9AGAM</name>
<feature type="region of interest" description="Disordered" evidence="1">
    <location>
        <begin position="167"/>
        <end position="188"/>
    </location>
</feature>
<evidence type="ECO:0000313" key="2">
    <source>
        <dbReference type="EMBL" id="KIM54493.1"/>
    </source>
</evidence>
<dbReference type="STRING" id="1036808.A0A0C2YY00"/>
<dbReference type="OrthoDB" id="654211at2759"/>
<feature type="region of interest" description="Disordered" evidence="1">
    <location>
        <begin position="71"/>
        <end position="113"/>
    </location>
</feature>
<accession>A0A0C2YY00</accession>
<feature type="region of interest" description="Disordered" evidence="1">
    <location>
        <begin position="207"/>
        <end position="375"/>
    </location>
</feature>
<dbReference type="EMBL" id="KN822154">
    <property type="protein sequence ID" value="KIM54493.1"/>
    <property type="molecule type" value="Genomic_DNA"/>
</dbReference>
<sequence length="398" mass="42212">MDELHALEQHEVRNADVIYFRGRPSKSATTSPVSTPYHAAVSLKNTPTDGALFGASNALDGDGSGRVIDKASRGQRRMSGPAWPMARGVPTGYQTSGSSVETLVPPTSSEGMTDPSRYFSTHSVVPPAFHHLSTHDDSPSPLSSDSDLIPTHPVQHSFQATHVRGHSAGGASAELSPQPFSSTKPEFSFTPSTSPFLGPFRTLNLHSTNTSRAPSPILLPSSYRHSQNDGSVSPIDSPRNGFRQRPRGSSIVGSPPSNRGIFGPSSRNKSFGDVPHTASIPHVHTYPGQLSLTGYADRKSSSFPAPQLSNGLSSNSNSSSIYPLGGTGHTWSSTSTTRPTFEIGAPTRSPCASRPASPSHGHHASSSSTAHNGGGHHLVLSVRSAFVRFIRREQHHSQ</sequence>
<dbReference type="AlphaFoldDB" id="A0A0C2YY00"/>
<proteinExistence type="predicted"/>
<reference evidence="2 3" key="1">
    <citation type="submission" date="2014-04" db="EMBL/GenBank/DDBJ databases">
        <authorList>
            <consortium name="DOE Joint Genome Institute"/>
            <person name="Kuo A."/>
            <person name="Kohler A."/>
            <person name="Nagy L.G."/>
            <person name="Floudas D."/>
            <person name="Copeland A."/>
            <person name="Barry K.W."/>
            <person name="Cichocki N."/>
            <person name="Veneault-Fourrey C."/>
            <person name="LaButti K."/>
            <person name="Lindquist E.A."/>
            <person name="Lipzen A."/>
            <person name="Lundell T."/>
            <person name="Morin E."/>
            <person name="Murat C."/>
            <person name="Sun H."/>
            <person name="Tunlid A."/>
            <person name="Henrissat B."/>
            <person name="Grigoriev I.V."/>
            <person name="Hibbett D.S."/>
            <person name="Martin F."/>
            <person name="Nordberg H.P."/>
            <person name="Cantor M.N."/>
            <person name="Hua S.X."/>
        </authorList>
    </citation>
    <scope>NUCLEOTIDE SEQUENCE [LARGE SCALE GENOMIC DNA]</scope>
    <source>
        <strain evidence="2 3">Foug A</strain>
    </source>
</reference>
<feature type="compositionally biased region" description="Low complexity" evidence="1">
    <location>
        <begin position="345"/>
        <end position="371"/>
    </location>
</feature>
<reference evidence="3" key="2">
    <citation type="submission" date="2015-01" db="EMBL/GenBank/DDBJ databases">
        <title>Evolutionary Origins and Diversification of the Mycorrhizal Mutualists.</title>
        <authorList>
            <consortium name="DOE Joint Genome Institute"/>
            <consortium name="Mycorrhizal Genomics Consortium"/>
            <person name="Kohler A."/>
            <person name="Kuo A."/>
            <person name="Nagy L.G."/>
            <person name="Floudas D."/>
            <person name="Copeland A."/>
            <person name="Barry K.W."/>
            <person name="Cichocki N."/>
            <person name="Veneault-Fourrey C."/>
            <person name="LaButti K."/>
            <person name="Lindquist E.A."/>
            <person name="Lipzen A."/>
            <person name="Lundell T."/>
            <person name="Morin E."/>
            <person name="Murat C."/>
            <person name="Riley R."/>
            <person name="Ohm R."/>
            <person name="Sun H."/>
            <person name="Tunlid A."/>
            <person name="Henrissat B."/>
            <person name="Grigoriev I.V."/>
            <person name="Hibbett D.S."/>
            <person name="Martin F."/>
        </authorList>
    </citation>
    <scope>NUCLEOTIDE SEQUENCE [LARGE SCALE GENOMIC DNA]</scope>
    <source>
        <strain evidence="3">Foug A</strain>
    </source>
</reference>
<keyword evidence="3" id="KW-1185">Reference proteome</keyword>
<feature type="compositionally biased region" description="Polar residues" evidence="1">
    <location>
        <begin position="92"/>
        <end position="111"/>
    </location>
</feature>